<evidence type="ECO:0000313" key="5">
    <source>
        <dbReference type="Proteomes" id="UP000646579"/>
    </source>
</evidence>
<dbReference type="AlphaFoldDB" id="A0A918SCI9"/>
<evidence type="ECO:0000313" key="4">
    <source>
        <dbReference type="EMBL" id="GHA33285.1"/>
    </source>
</evidence>
<dbReference type="CDD" id="cd04730">
    <property type="entry name" value="NPD_like"/>
    <property type="match status" value="1"/>
</dbReference>
<dbReference type="PANTHER" id="PTHR32332:SF20">
    <property type="entry name" value="2-NITROPROPANE DIOXYGENASE-LIKE PROTEIN"/>
    <property type="match status" value="1"/>
</dbReference>
<comment type="caution">
    <text evidence="4">The sequence shown here is derived from an EMBL/GenBank/DDBJ whole genome shotgun (WGS) entry which is preliminary data.</text>
</comment>
<dbReference type="EMBL" id="BMZE01000003">
    <property type="protein sequence ID" value="GHA33285.1"/>
    <property type="molecule type" value="Genomic_DNA"/>
</dbReference>
<sequence length="476" mass="50675">MSQLPHTAACHLLGCETPIVLAGMGGVSRSQLVGAVSRAGGFGFLGMVRESPAIMISEIERLRALGCDNFGVNIIPAATDADLLERQIGVCIDCSVPVVGLFWDIDEKIVGRLRAAGIVVVQQVGSADEALLAERAGVDLVIAQGREAGGHVRGTTALARLLPEVTNALNIPVLAAGGMGRGSDLVTALALGAEGIVLGTAFLATEESFAHAFHKERLLNAVAEDTVVTDVFHINWPADAMVRVLKSDVTSGVRGLPHGRPQEVICEEDGRPIYLFSTDSPLRTTTGDLGAMALYAGTGVDAVAFIPRAADRLKTILAEAEALLLVGGATPGKTVVSSPVCYADEMVGAYMGHLEPDVVRRQLKRLSLDMAQLLRAILLQDRADNNHPPFVQAGVDYARWSLLLRSLSAGERPRHDPPAAPVPPLEPNVAEVPRYLDEIRDWLSRLIPAIADPQTTETLIDLSTFIEGERLALFRN</sequence>
<keyword evidence="3" id="KW-0560">Oxidoreductase</keyword>
<dbReference type="Pfam" id="PF03060">
    <property type="entry name" value="NMO"/>
    <property type="match status" value="1"/>
</dbReference>
<accession>A0A918SCI9</accession>
<evidence type="ECO:0000256" key="1">
    <source>
        <dbReference type="ARBA" id="ARBA00022630"/>
    </source>
</evidence>
<dbReference type="PANTHER" id="PTHR32332">
    <property type="entry name" value="2-NITROPROPANE DIOXYGENASE"/>
    <property type="match status" value="1"/>
</dbReference>
<dbReference type="RefSeq" id="WP_189426694.1">
    <property type="nucleotide sequence ID" value="NZ_BMZE01000003.1"/>
</dbReference>
<proteinExistence type="predicted"/>
<evidence type="ECO:0000256" key="2">
    <source>
        <dbReference type="ARBA" id="ARBA00022643"/>
    </source>
</evidence>
<dbReference type="InterPro" id="IPR004136">
    <property type="entry name" value="NMO"/>
</dbReference>
<evidence type="ECO:0000256" key="3">
    <source>
        <dbReference type="ARBA" id="ARBA00023002"/>
    </source>
</evidence>
<organism evidence="4 5">
    <name type="scientific">Devosia pacifica</name>
    <dbReference type="NCBI Taxonomy" id="1335967"/>
    <lineage>
        <taxon>Bacteria</taxon>
        <taxon>Pseudomonadati</taxon>
        <taxon>Pseudomonadota</taxon>
        <taxon>Alphaproteobacteria</taxon>
        <taxon>Hyphomicrobiales</taxon>
        <taxon>Devosiaceae</taxon>
        <taxon>Devosia</taxon>
    </lineage>
</organism>
<evidence type="ECO:0008006" key="6">
    <source>
        <dbReference type="Google" id="ProtNLM"/>
    </source>
</evidence>
<keyword evidence="5" id="KW-1185">Reference proteome</keyword>
<keyword evidence="2" id="KW-0288">FMN</keyword>
<name>A0A918SCI9_9HYPH</name>
<reference evidence="4" key="2">
    <citation type="submission" date="2020-09" db="EMBL/GenBank/DDBJ databases">
        <authorList>
            <person name="Sun Q."/>
            <person name="Kim S."/>
        </authorList>
    </citation>
    <scope>NUCLEOTIDE SEQUENCE</scope>
    <source>
        <strain evidence="4">KCTC 32437</strain>
    </source>
</reference>
<protein>
    <recommendedName>
        <fullName evidence="6">Nitronate monooxygenase</fullName>
    </recommendedName>
</protein>
<dbReference type="InterPro" id="IPR013785">
    <property type="entry name" value="Aldolase_TIM"/>
</dbReference>
<dbReference type="GO" id="GO:0018580">
    <property type="term" value="F:nitronate monooxygenase activity"/>
    <property type="evidence" value="ECO:0007669"/>
    <property type="project" value="InterPro"/>
</dbReference>
<reference evidence="4" key="1">
    <citation type="journal article" date="2014" name="Int. J. Syst. Evol. Microbiol.">
        <title>Complete genome sequence of Corynebacterium casei LMG S-19264T (=DSM 44701T), isolated from a smear-ripened cheese.</title>
        <authorList>
            <consortium name="US DOE Joint Genome Institute (JGI-PGF)"/>
            <person name="Walter F."/>
            <person name="Albersmeier A."/>
            <person name="Kalinowski J."/>
            <person name="Ruckert C."/>
        </authorList>
    </citation>
    <scope>NUCLEOTIDE SEQUENCE</scope>
    <source>
        <strain evidence="4">KCTC 32437</strain>
    </source>
</reference>
<dbReference type="Proteomes" id="UP000646579">
    <property type="component" value="Unassembled WGS sequence"/>
</dbReference>
<keyword evidence="1" id="KW-0285">Flavoprotein</keyword>
<dbReference type="Gene3D" id="3.20.20.70">
    <property type="entry name" value="Aldolase class I"/>
    <property type="match status" value="1"/>
</dbReference>
<dbReference type="SUPFAM" id="SSF51412">
    <property type="entry name" value="Inosine monophosphate dehydrogenase (IMPDH)"/>
    <property type="match status" value="1"/>
</dbReference>
<gene>
    <name evidence="4" type="ORF">GCM10007989_31850</name>
</gene>